<evidence type="ECO:0000256" key="12">
    <source>
        <dbReference type="RuleBase" id="RU003784"/>
    </source>
</evidence>
<comment type="catalytic activity">
    <reaction evidence="9 10 11">
        <text>adenosine(37) in tRNA + dimethylallyl diphosphate = N(6)-dimethylallyladenosine(37) in tRNA + diphosphate</text>
        <dbReference type="Rhea" id="RHEA:26482"/>
        <dbReference type="Rhea" id="RHEA-COMP:10162"/>
        <dbReference type="Rhea" id="RHEA-COMP:10375"/>
        <dbReference type="ChEBI" id="CHEBI:33019"/>
        <dbReference type="ChEBI" id="CHEBI:57623"/>
        <dbReference type="ChEBI" id="CHEBI:74411"/>
        <dbReference type="ChEBI" id="CHEBI:74415"/>
        <dbReference type="EC" id="2.5.1.75"/>
    </reaction>
</comment>
<feature type="binding site" evidence="10">
    <location>
        <begin position="17"/>
        <end position="24"/>
    </location>
    <ligand>
        <name>ATP</name>
        <dbReference type="ChEBI" id="CHEBI:30616"/>
    </ligand>
</feature>
<name>A0A845AIC6_9SPHN</name>
<dbReference type="EC" id="2.5.1.75" evidence="10"/>
<comment type="caution">
    <text evidence="10">Lacks conserved residue(s) required for the propagation of feature annotation.</text>
</comment>
<keyword evidence="7 10" id="KW-0067">ATP-binding</keyword>
<comment type="caution">
    <text evidence="14">The sequence shown here is derived from an EMBL/GenBank/DDBJ whole genome shotgun (WGS) entry which is preliminary data.</text>
</comment>
<dbReference type="GO" id="GO:0052381">
    <property type="term" value="F:tRNA dimethylallyltransferase activity"/>
    <property type="evidence" value="ECO:0007669"/>
    <property type="project" value="UniProtKB-UniRule"/>
</dbReference>
<dbReference type="Gene3D" id="1.10.20.140">
    <property type="match status" value="1"/>
</dbReference>
<dbReference type="InterPro" id="IPR018022">
    <property type="entry name" value="IPT"/>
</dbReference>
<feature type="region of interest" description="Interaction with substrate tRNA" evidence="10">
    <location>
        <begin position="47"/>
        <end position="50"/>
    </location>
</feature>
<dbReference type="PANTHER" id="PTHR11088">
    <property type="entry name" value="TRNA DIMETHYLALLYLTRANSFERASE"/>
    <property type="match status" value="1"/>
</dbReference>
<evidence type="ECO:0000256" key="7">
    <source>
        <dbReference type="ARBA" id="ARBA00022840"/>
    </source>
</evidence>
<evidence type="ECO:0000256" key="2">
    <source>
        <dbReference type="ARBA" id="ARBA00003213"/>
    </source>
</evidence>
<keyword evidence="6 10" id="KW-0547">Nucleotide-binding</keyword>
<dbReference type="InterPro" id="IPR027417">
    <property type="entry name" value="P-loop_NTPase"/>
</dbReference>
<comment type="function">
    <text evidence="2 10 12">Catalyzes the transfer of a dimethylallyl group onto the adenine at position 37 in tRNAs that read codons beginning with uridine, leading to the formation of N6-(dimethylallyl)adenosine (i(6)A).</text>
</comment>
<comment type="similarity">
    <text evidence="3 10 13">Belongs to the IPP transferase family.</text>
</comment>
<dbReference type="Gene3D" id="3.40.50.300">
    <property type="entry name" value="P-loop containing nucleotide triphosphate hydrolases"/>
    <property type="match status" value="1"/>
</dbReference>
<evidence type="ECO:0000256" key="6">
    <source>
        <dbReference type="ARBA" id="ARBA00022741"/>
    </source>
</evidence>
<protein>
    <recommendedName>
        <fullName evidence="10">tRNA dimethylallyltransferase</fullName>
        <ecNumber evidence="10">2.5.1.75</ecNumber>
    </recommendedName>
    <alternativeName>
        <fullName evidence="10">Dimethylallyl diphosphate:tRNA dimethylallyltransferase</fullName>
        <shortName evidence="10">DMAPP:tRNA dimethylallyltransferase</shortName>
        <shortName evidence="10">DMATase</shortName>
    </alternativeName>
    <alternativeName>
        <fullName evidence="10">Isopentenyl-diphosphate:tRNA isopentenyltransferase</fullName>
        <shortName evidence="10">IPP transferase</shortName>
        <shortName evidence="10">IPPT</shortName>
        <shortName evidence="10">IPTase</shortName>
    </alternativeName>
</protein>
<comment type="cofactor">
    <cofactor evidence="1 10">
        <name>Mg(2+)</name>
        <dbReference type="ChEBI" id="CHEBI:18420"/>
    </cofactor>
</comment>
<evidence type="ECO:0000256" key="9">
    <source>
        <dbReference type="ARBA" id="ARBA00049563"/>
    </source>
</evidence>
<evidence type="ECO:0000256" key="10">
    <source>
        <dbReference type="HAMAP-Rule" id="MF_00185"/>
    </source>
</evidence>
<dbReference type="AlphaFoldDB" id="A0A845AIC6"/>
<dbReference type="GO" id="GO:0005524">
    <property type="term" value="F:ATP binding"/>
    <property type="evidence" value="ECO:0007669"/>
    <property type="project" value="UniProtKB-UniRule"/>
</dbReference>
<dbReference type="HAMAP" id="MF_00185">
    <property type="entry name" value="IPP_trans"/>
    <property type="match status" value="1"/>
</dbReference>
<keyword evidence="4 10" id="KW-0808">Transferase</keyword>
<organism evidence="14 15">
    <name type="scientific">Qipengyuania algicida</name>
    <dbReference type="NCBI Taxonomy" id="1836209"/>
    <lineage>
        <taxon>Bacteria</taxon>
        <taxon>Pseudomonadati</taxon>
        <taxon>Pseudomonadota</taxon>
        <taxon>Alphaproteobacteria</taxon>
        <taxon>Sphingomonadales</taxon>
        <taxon>Erythrobacteraceae</taxon>
        <taxon>Qipengyuania</taxon>
    </lineage>
</organism>
<comment type="subunit">
    <text evidence="10">Monomer.</text>
</comment>
<keyword evidence="15" id="KW-1185">Reference proteome</keyword>
<dbReference type="Proteomes" id="UP000439780">
    <property type="component" value="Unassembled WGS sequence"/>
</dbReference>
<accession>A0A845AIC6</accession>
<evidence type="ECO:0000256" key="11">
    <source>
        <dbReference type="RuleBase" id="RU003783"/>
    </source>
</evidence>
<feature type="site" description="Interaction with substrate tRNA" evidence="10">
    <location>
        <position position="113"/>
    </location>
</feature>
<dbReference type="EMBL" id="WTYA01000006">
    <property type="protein sequence ID" value="MXP28933.1"/>
    <property type="molecule type" value="Genomic_DNA"/>
</dbReference>
<keyword evidence="5 10" id="KW-0819">tRNA processing</keyword>
<reference evidence="14 15" key="1">
    <citation type="submission" date="2019-12" db="EMBL/GenBank/DDBJ databases">
        <title>Genomic-based taxomic classification of the family Erythrobacteraceae.</title>
        <authorList>
            <person name="Xu L."/>
        </authorList>
    </citation>
    <scope>NUCLEOTIDE SEQUENCE [LARGE SCALE GENOMIC DNA]</scope>
    <source>
        <strain evidence="14 15">KEMB 9005-328</strain>
    </source>
</reference>
<dbReference type="OrthoDB" id="9776390at2"/>
<feature type="binding site" evidence="10">
    <location>
        <begin position="19"/>
        <end position="24"/>
    </location>
    <ligand>
        <name>substrate</name>
    </ligand>
</feature>
<evidence type="ECO:0000313" key="15">
    <source>
        <dbReference type="Proteomes" id="UP000439780"/>
    </source>
</evidence>
<dbReference type="InterPro" id="IPR039657">
    <property type="entry name" value="Dimethylallyltransferase"/>
</dbReference>
<dbReference type="SUPFAM" id="SSF52540">
    <property type="entry name" value="P-loop containing nucleoside triphosphate hydrolases"/>
    <property type="match status" value="1"/>
</dbReference>
<keyword evidence="8 10" id="KW-0460">Magnesium</keyword>
<feature type="site" description="Interaction with substrate tRNA" evidence="10">
    <location>
        <position position="135"/>
    </location>
</feature>
<gene>
    <name evidence="10 14" type="primary">miaA</name>
    <name evidence="14" type="ORF">GRI58_08865</name>
</gene>
<sequence length="317" mass="34168">MSTSNSPEKAPLALIAGPTASGKSDLAVALAQRLEAGGRRAVILNADSAQVYADLCILSARPTPEDMGGIEHRLFGTWDGAQPCSAADWAQAARTEIAALHKEGAVPILVGGTGLYLRTLLEGIAPVPPIDPEIRATVRAMDQGSAHEALGKEDPLAASRIAWADQARTMRALEVIRSTGRPLSEWQKRKSGGIGALVALHPLILLPPRAWLYERCDRRFAAMLDGGAGQEVSDLLDRNLDPDLPVMRAIGVREIAGLLAGNLTADEALAAGQQATRRYAKRQYTWFSHQPPKEWLCSESENCSFQDYFVSLLRQTS</sequence>
<evidence type="ECO:0000256" key="13">
    <source>
        <dbReference type="RuleBase" id="RU003785"/>
    </source>
</evidence>
<evidence type="ECO:0000256" key="8">
    <source>
        <dbReference type="ARBA" id="ARBA00022842"/>
    </source>
</evidence>
<dbReference type="Pfam" id="PF01715">
    <property type="entry name" value="IPPT"/>
    <property type="match status" value="1"/>
</dbReference>
<evidence type="ECO:0000256" key="4">
    <source>
        <dbReference type="ARBA" id="ARBA00022679"/>
    </source>
</evidence>
<evidence type="ECO:0000256" key="1">
    <source>
        <dbReference type="ARBA" id="ARBA00001946"/>
    </source>
</evidence>
<dbReference type="GO" id="GO:0006400">
    <property type="term" value="P:tRNA modification"/>
    <property type="evidence" value="ECO:0007669"/>
    <property type="project" value="TreeGrafter"/>
</dbReference>
<dbReference type="PANTHER" id="PTHR11088:SF60">
    <property type="entry name" value="TRNA DIMETHYLALLYLTRANSFERASE"/>
    <property type="match status" value="1"/>
</dbReference>
<evidence type="ECO:0000256" key="3">
    <source>
        <dbReference type="ARBA" id="ARBA00005842"/>
    </source>
</evidence>
<dbReference type="RefSeq" id="WP_160753237.1">
    <property type="nucleotide sequence ID" value="NZ_WTYA01000006.1"/>
</dbReference>
<dbReference type="NCBIfam" id="TIGR00174">
    <property type="entry name" value="miaA"/>
    <property type="match status" value="1"/>
</dbReference>
<proteinExistence type="inferred from homology"/>
<evidence type="ECO:0000313" key="14">
    <source>
        <dbReference type="EMBL" id="MXP28933.1"/>
    </source>
</evidence>
<evidence type="ECO:0000256" key="5">
    <source>
        <dbReference type="ARBA" id="ARBA00022694"/>
    </source>
</evidence>